<dbReference type="InterPro" id="IPR006641">
    <property type="entry name" value="YqgF/RNaseH-like_dom"/>
</dbReference>
<evidence type="ECO:0000313" key="2">
    <source>
        <dbReference type="EMBL" id="POZ92311.1"/>
    </source>
</evidence>
<dbReference type="Gene3D" id="3.30.420.140">
    <property type="entry name" value="YqgF/RNase H-like domain"/>
    <property type="match status" value="1"/>
</dbReference>
<dbReference type="Pfam" id="PF22706">
    <property type="entry name" value="Tex_central_region"/>
    <property type="match status" value="1"/>
</dbReference>
<dbReference type="Proteomes" id="UP000236950">
    <property type="component" value="Unassembled WGS sequence"/>
</dbReference>
<dbReference type="CDD" id="cd05685">
    <property type="entry name" value="S1_Tex"/>
    <property type="match status" value="1"/>
</dbReference>
<dbReference type="Pfam" id="PF00575">
    <property type="entry name" value="S1"/>
    <property type="match status" value="1"/>
</dbReference>
<dbReference type="GO" id="GO:0006139">
    <property type="term" value="P:nucleobase-containing compound metabolic process"/>
    <property type="evidence" value="ECO:0007669"/>
    <property type="project" value="InterPro"/>
</dbReference>
<comment type="caution">
    <text evidence="2">The sequence shown here is derived from an EMBL/GenBank/DDBJ whole genome shotgun (WGS) entry which is preliminary data.</text>
</comment>
<dbReference type="FunFam" id="1.10.10.650:FF:000001">
    <property type="entry name" value="S1 RNA-binding domain 1"/>
    <property type="match status" value="1"/>
</dbReference>
<dbReference type="PANTHER" id="PTHR10724">
    <property type="entry name" value="30S RIBOSOMAL PROTEIN S1"/>
    <property type="match status" value="1"/>
</dbReference>
<dbReference type="InterPro" id="IPR023323">
    <property type="entry name" value="Tex-like_dom_sf"/>
</dbReference>
<organism evidence="2 3">
    <name type="scientific">Petrotoga halophila DSM 16923</name>
    <dbReference type="NCBI Taxonomy" id="1122953"/>
    <lineage>
        <taxon>Bacteria</taxon>
        <taxon>Thermotogati</taxon>
        <taxon>Thermotogota</taxon>
        <taxon>Thermotogae</taxon>
        <taxon>Petrotogales</taxon>
        <taxon>Petrotogaceae</taxon>
        <taxon>Petrotoga</taxon>
    </lineage>
</organism>
<dbReference type="InterPro" id="IPR037027">
    <property type="entry name" value="YqgF/RNaseH-like_dom_sf"/>
</dbReference>
<dbReference type="PANTHER" id="PTHR10724:SF10">
    <property type="entry name" value="S1 RNA-BINDING DOMAIN-CONTAINING PROTEIN 1"/>
    <property type="match status" value="1"/>
</dbReference>
<dbReference type="PROSITE" id="PS50126">
    <property type="entry name" value="S1"/>
    <property type="match status" value="1"/>
</dbReference>
<dbReference type="InterPro" id="IPR012337">
    <property type="entry name" value="RNaseH-like_sf"/>
</dbReference>
<accession>A0A2S5EGP4</accession>
<reference evidence="2 3" key="1">
    <citation type="submission" date="2014-01" db="EMBL/GenBank/DDBJ databases">
        <title>Comparative genomics of Petrotoga.</title>
        <authorList>
            <person name="Chow K."/>
            <person name="Charchuk R."/>
            <person name="Nesbo C.L."/>
        </authorList>
    </citation>
    <scope>NUCLEOTIDE SEQUENCE [LARGE SCALE GENOMIC DNA]</scope>
    <source>
        <strain evidence="2 3">DSM 16923</strain>
    </source>
</reference>
<dbReference type="InterPro" id="IPR023319">
    <property type="entry name" value="Tex-like_HTH_dom_sf"/>
</dbReference>
<dbReference type="InterPro" id="IPR012340">
    <property type="entry name" value="NA-bd_OB-fold"/>
</dbReference>
<dbReference type="InterPro" id="IPR010994">
    <property type="entry name" value="RuvA_2-like"/>
</dbReference>
<proteinExistence type="predicted"/>
<gene>
    <name evidence="2" type="ORF">AA81_07960</name>
</gene>
<dbReference type="Pfam" id="PF17674">
    <property type="entry name" value="HHH_9"/>
    <property type="match status" value="1"/>
</dbReference>
<dbReference type="FunFam" id="1.10.150.310:FF:000001">
    <property type="entry name" value="RNA-binding transcriptional accessory protein"/>
    <property type="match status" value="1"/>
</dbReference>
<dbReference type="SMART" id="SM00732">
    <property type="entry name" value="YqgFc"/>
    <property type="match status" value="1"/>
</dbReference>
<dbReference type="InterPro" id="IPR003029">
    <property type="entry name" value="S1_domain"/>
</dbReference>
<dbReference type="Pfam" id="PF12836">
    <property type="entry name" value="HHH_3"/>
    <property type="match status" value="1"/>
</dbReference>
<dbReference type="AlphaFoldDB" id="A0A2S5EGP4"/>
<dbReference type="InterPro" id="IPR055179">
    <property type="entry name" value="Tex-like_central_region"/>
</dbReference>
<feature type="domain" description="S1 motif" evidence="1">
    <location>
        <begin position="652"/>
        <end position="721"/>
    </location>
</feature>
<dbReference type="Gene3D" id="1.10.3500.10">
    <property type="entry name" value="Tex N-terminal region-like"/>
    <property type="match status" value="1"/>
</dbReference>
<dbReference type="SUPFAM" id="SSF53098">
    <property type="entry name" value="Ribonuclease H-like"/>
    <property type="match status" value="1"/>
</dbReference>
<protein>
    <recommendedName>
        <fullName evidence="1">S1 motif domain-containing protein</fullName>
    </recommendedName>
</protein>
<dbReference type="GO" id="GO:0006412">
    <property type="term" value="P:translation"/>
    <property type="evidence" value="ECO:0007669"/>
    <property type="project" value="TreeGrafter"/>
</dbReference>
<name>A0A2S5EGP4_9BACT</name>
<evidence type="ECO:0000259" key="1">
    <source>
        <dbReference type="PROSITE" id="PS50126"/>
    </source>
</evidence>
<dbReference type="InterPro" id="IPR018974">
    <property type="entry name" value="Tex-like_N"/>
</dbReference>
<sequence>MEVKVLDIIKTITEDLNIKLFQTENTVELLNEGNTVPFISRYRKERTGNLDEEKIRRIEELFKYYQNLEGYKKTVLKSIEDQGKLTDELKEKIINTKKMTELQDLYLPYKKRKKTNADKAIEAGLEPAANKVLLGNIKSLDELEEFVSEEYDNIDKVTEGISYIIGQTFAHDKENRESLRKHYEKFGKIHSEKKKEFVEEATKYDMYHEFTQEISKIPNYRVLALNRGEKEKVLNVKLIIDDEWLEKEKSRYKTGNEICDKIISKGLIYGFTNMLNPSIEREIRQNLTEKAEEGAIVLFAKNLRQLLLTPPLKNKRVLAIDPGFRTGCKVVALDEMGNFLANDTIFPVPPQNDIENSEKIMMGLIQKYNVNLIAIGNGTASRETQQFVVDLIKKNKLNLKYIFVDESGASVYSASKLAKEEFPEYDVTVRGAISLGRRIQDPLAEFVKIDPKSIGVGQYQHDVNQKKLKEKLDATVESVVNLVGVNLNTASYSLLEYVSGITSSLAKKIVQYRQKNGSFNKRADLLNVKGFGEKAFEQSAGFLRIIDGENPLEITGIHPESYEAAEKLINIHGYTLDDLKIKEKLDPLKLKVSQLLNEKENLKSISEELEIGEYTLIDILKELQKPGRDPRDEMPQPQLMDDILKFEDLKESMRLSGKITNITDFGAFVDLGIKENGLIHKSNLAERFVAHPTDIVQINDIVEVEIINIDKTRRRIGLRLVSIQR</sequence>
<dbReference type="GO" id="GO:0003729">
    <property type="term" value="F:mRNA binding"/>
    <property type="evidence" value="ECO:0007669"/>
    <property type="project" value="TreeGrafter"/>
</dbReference>
<dbReference type="SMART" id="SM00316">
    <property type="entry name" value="S1"/>
    <property type="match status" value="1"/>
</dbReference>
<dbReference type="EMBL" id="JALY01000165">
    <property type="protein sequence ID" value="POZ92311.1"/>
    <property type="molecule type" value="Genomic_DNA"/>
</dbReference>
<dbReference type="FunFam" id="2.40.50.140:FF:000051">
    <property type="entry name" value="RNA-binding transcriptional accessory protein"/>
    <property type="match status" value="1"/>
</dbReference>
<dbReference type="Pfam" id="PF09371">
    <property type="entry name" value="Tex_N"/>
    <property type="match status" value="1"/>
</dbReference>
<dbReference type="InterPro" id="IPR032639">
    <property type="entry name" value="Tex_YqgF"/>
</dbReference>
<dbReference type="SUPFAM" id="SSF47781">
    <property type="entry name" value="RuvA domain 2-like"/>
    <property type="match status" value="2"/>
</dbReference>
<dbReference type="Gene3D" id="2.40.50.140">
    <property type="entry name" value="Nucleic acid-binding proteins"/>
    <property type="match status" value="1"/>
</dbReference>
<dbReference type="FunFam" id="3.30.420.140:FF:000001">
    <property type="entry name" value="RNA-binding transcriptional accessory protein"/>
    <property type="match status" value="1"/>
</dbReference>
<dbReference type="InterPro" id="IPR041692">
    <property type="entry name" value="HHH_9"/>
</dbReference>
<dbReference type="SUPFAM" id="SSF50249">
    <property type="entry name" value="Nucleic acid-binding proteins"/>
    <property type="match status" value="1"/>
</dbReference>
<dbReference type="InterPro" id="IPR044146">
    <property type="entry name" value="S1_Tex"/>
</dbReference>
<dbReference type="GO" id="GO:0003735">
    <property type="term" value="F:structural constituent of ribosome"/>
    <property type="evidence" value="ECO:0007669"/>
    <property type="project" value="TreeGrafter"/>
</dbReference>
<dbReference type="Pfam" id="PF16921">
    <property type="entry name" value="Tex_YqgF"/>
    <property type="match status" value="1"/>
</dbReference>
<keyword evidence="3" id="KW-1185">Reference proteome</keyword>
<dbReference type="GO" id="GO:0005737">
    <property type="term" value="C:cytoplasm"/>
    <property type="evidence" value="ECO:0007669"/>
    <property type="project" value="UniProtKB-ARBA"/>
</dbReference>
<dbReference type="InterPro" id="IPR050437">
    <property type="entry name" value="Ribos_protein_bS1-like"/>
</dbReference>
<dbReference type="SUPFAM" id="SSF158832">
    <property type="entry name" value="Tex N-terminal region-like"/>
    <property type="match status" value="1"/>
</dbReference>
<dbReference type="Gene3D" id="1.10.10.650">
    <property type="entry name" value="RuvA domain 2-like"/>
    <property type="match status" value="1"/>
</dbReference>
<dbReference type="Gene3D" id="1.10.150.310">
    <property type="entry name" value="Tex RuvX-like domain-like"/>
    <property type="match status" value="1"/>
</dbReference>
<evidence type="ECO:0000313" key="3">
    <source>
        <dbReference type="Proteomes" id="UP000236950"/>
    </source>
</evidence>